<evidence type="ECO:0000313" key="2">
    <source>
        <dbReference type="Proteomes" id="UP000031666"/>
    </source>
</evidence>
<dbReference type="InterPro" id="IPR008948">
    <property type="entry name" value="L-Aspartase-like"/>
</dbReference>
<proteinExistence type="predicted"/>
<sequence length="150" mass="16365">MTTQNNNIIKFGAQRLTVEDVVAIAHGADAELNNSPDFTAKIDRGVAFLERLLKEEGVIYGVTTGYGDSCTVAIPPNLVDELPLHLTRFHGCGLGDVLSHEQARAVLATRLCSLAQGVSGVTHDLLNQIVTLINQDIIPRIPQEFCRCQW</sequence>
<dbReference type="AlphaFoldDB" id="A0A0B8QSZ6"/>
<dbReference type="EMBL" id="BBSC01000012">
    <property type="protein sequence ID" value="GAM78138.1"/>
    <property type="molecule type" value="Genomic_DNA"/>
</dbReference>
<reference evidence="1 2" key="1">
    <citation type="submission" date="2015-01" db="EMBL/GenBank/DDBJ databases">
        <title>Vibrio sp. C94 JCM 19241 whole genome shotgun sequence.</title>
        <authorList>
            <person name="Sawabe T."/>
            <person name="Meirelles P."/>
            <person name="Feng G."/>
            <person name="Sayaka M."/>
            <person name="Hattori M."/>
            <person name="Ohkuma M."/>
        </authorList>
    </citation>
    <scope>NUCLEOTIDE SEQUENCE [LARGE SCALE GENOMIC DNA]</scope>
    <source>
        <strain evidence="2">JCM 19241</strain>
    </source>
</reference>
<accession>A0A0B8QSZ6</accession>
<organism evidence="1 2">
    <name type="scientific">Vibrio ishigakensis</name>
    <dbReference type="NCBI Taxonomy" id="1481914"/>
    <lineage>
        <taxon>Bacteria</taxon>
        <taxon>Pseudomonadati</taxon>
        <taxon>Pseudomonadota</taxon>
        <taxon>Gammaproteobacteria</taxon>
        <taxon>Vibrionales</taxon>
        <taxon>Vibrionaceae</taxon>
        <taxon>Vibrio</taxon>
    </lineage>
</organism>
<dbReference type="PANTHER" id="PTHR10362">
    <property type="entry name" value="HISTIDINE AMMONIA-LYASE"/>
    <property type="match status" value="1"/>
</dbReference>
<keyword evidence="1" id="KW-0456">Lyase</keyword>
<reference evidence="1 2" key="2">
    <citation type="submission" date="2015-01" db="EMBL/GenBank/DDBJ databases">
        <authorList>
            <consortium name="NBRP consortium"/>
            <person name="Sawabe T."/>
            <person name="Meirelles P."/>
            <person name="Feng G."/>
            <person name="Sayaka M."/>
            <person name="Hattori M."/>
            <person name="Ohkuma M."/>
        </authorList>
    </citation>
    <scope>NUCLEOTIDE SEQUENCE [LARGE SCALE GENOMIC DNA]</scope>
    <source>
        <strain evidence="2">JCM 19241</strain>
    </source>
</reference>
<dbReference type="InterPro" id="IPR001106">
    <property type="entry name" value="Aromatic_Lyase"/>
</dbReference>
<dbReference type="STRING" id="1481914.JCM19241_4843"/>
<protein>
    <submittedName>
        <fullName evidence="1">Putative histidine ammonia-lyase protein</fullName>
    </submittedName>
</protein>
<comment type="caution">
    <text evidence="1">The sequence shown here is derived from an EMBL/GenBank/DDBJ whole genome shotgun (WGS) entry which is preliminary data.</text>
</comment>
<gene>
    <name evidence="1" type="ORF">JCM19241_4843</name>
</gene>
<name>A0A0B8QSZ6_9VIBR</name>
<dbReference type="Gene3D" id="1.10.275.10">
    <property type="entry name" value="Fumarase/aspartase (N-terminal domain)"/>
    <property type="match status" value="1"/>
</dbReference>
<dbReference type="SUPFAM" id="SSF48557">
    <property type="entry name" value="L-aspartase-like"/>
    <property type="match status" value="1"/>
</dbReference>
<dbReference type="GO" id="GO:0016841">
    <property type="term" value="F:ammonia-lyase activity"/>
    <property type="evidence" value="ECO:0007669"/>
    <property type="project" value="UniProtKB-ARBA"/>
</dbReference>
<dbReference type="Pfam" id="PF00221">
    <property type="entry name" value="Lyase_aromatic"/>
    <property type="match status" value="1"/>
</dbReference>
<evidence type="ECO:0000313" key="1">
    <source>
        <dbReference type="EMBL" id="GAM78138.1"/>
    </source>
</evidence>
<dbReference type="Proteomes" id="UP000031666">
    <property type="component" value="Unassembled WGS sequence"/>
</dbReference>
<dbReference type="InterPro" id="IPR024083">
    <property type="entry name" value="Fumarase/histidase_N"/>
</dbReference>